<dbReference type="WBParaSite" id="sdigi.contig482.g8586.t1">
    <property type="protein sequence ID" value="sdigi.contig482.g8586.t1"/>
    <property type="gene ID" value="sdigi.contig482.g8586"/>
</dbReference>
<dbReference type="Proteomes" id="UP000887581">
    <property type="component" value="Unplaced"/>
</dbReference>
<evidence type="ECO:0000313" key="1">
    <source>
        <dbReference type="Proteomes" id="UP000887581"/>
    </source>
</evidence>
<reference evidence="2" key="1">
    <citation type="submission" date="2022-11" db="UniProtKB">
        <authorList>
            <consortium name="WormBaseParasite"/>
        </authorList>
    </citation>
    <scope>IDENTIFICATION</scope>
</reference>
<dbReference type="AlphaFoldDB" id="A0A915Q2F5"/>
<organism evidence="1 2">
    <name type="scientific">Setaria digitata</name>
    <dbReference type="NCBI Taxonomy" id="48799"/>
    <lineage>
        <taxon>Eukaryota</taxon>
        <taxon>Metazoa</taxon>
        <taxon>Ecdysozoa</taxon>
        <taxon>Nematoda</taxon>
        <taxon>Chromadorea</taxon>
        <taxon>Rhabditida</taxon>
        <taxon>Spirurina</taxon>
        <taxon>Spiruromorpha</taxon>
        <taxon>Filarioidea</taxon>
        <taxon>Setariidae</taxon>
        <taxon>Setaria</taxon>
    </lineage>
</organism>
<protein>
    <submittedName>
        <fullName evidence="2">Uncharacterized protein</fullName>
    </submittedName>
</protein>
<accession>A0A915Q2F5</accession>
<sequence length="186" mass="21092">MDNRVDDLNRDWRERLQNQNAKWKSGISELQKCGSTSKLTEAGISPDVTNPMWRTEQRLIEITNRLAPIKKMEQNLNEIMEVLKQDSYSSAVKNLGNENAHTAETQSVRNASTSNASNFYGVIEMTETYSTCLRNLERAIKSLEAIKQMTLLFGVCAEGISNVHDIDHTKNVLKEFIDKLKISVIS</sequence>
<evidence type="ECO:0000313" key="2">
    <source>
        <dbReference type="WBParaSite" id="sdigi.contig482.g8586.t1"/>
    </source>
</evidence>
<name>A0A915Q2F5_9BILA</name>
<proteinExistence type="predicted"/>
<keyword evidence="1" id="KW-1185">Reference proteome</keyword>